<dbReference type="Proteomes" id="UP000298327">
    <property type="component" value="Unassembled WGS sequence"/>
</dbReference>
<protein>
    <recommendedName>
        <fullName evidence="4">N-acetyltransferase domain-containing protein</fullName>
    </recommendedName>
</protein>
<gene>
    <name evidence="5" type="ORF">EVG20_g189</name>
</gene>
<dbReference type="PROSITE" id="PS51186">
    <property type="entry name" value="GNAT"/>
    <property type="match status" value="2"/>
</dbReference>
<organism evidence="5 6">
    <name type="scientific">Dentipellis fragilis</name>
    <dbReference type="NCBI Taxonomy" id="205917"/>
    <lineage>
        <taxon>Eukaryota</taxon>
        <taxon>Fungi</taxon>
        <taxon>Dikarya</taxon>
        <taxon>Basidiomycota</taxon>
        <taxon>Agaricomycotina</taxon>
        <taxon>Agaricomycetes</taxon>
        <taxon>Russulales</taxon>
        <taxon>Hericiaceae</taxon>
        <taxon>Dentipellis</taxon>
    </lineage>
</organism>
<evidence type="ECO:0000256" key="2">
    <source>
        <dbReference type="ARBA" id="ARBA00023315"/>
    </source>
</evidence>
<dbReference type="InterPro" id="IPR016181">
    <property type="entry name" value="Acyl_CoA_acyltransferase"/>
</dbReference>
<dbReference type="Gene3D" id="3.40.630.30">
    <property type="match status" value="2"/>
</dbReference>
<evidence type="ECO:0000256" key="1">
    <source>
        <dbReference type="ARBA" id="ARBA00022679"/>
    </source>
</evidence>
<evidence type="ECO:0000256" key="3">
    <source>
        <dbReference type="ARBA" id="ARBA00038502"/>
    </source>
</evidence>
<evidence type="ECO:0000259" key="4">
    <source>
        <dbReference type="PROSITE" id="PS51186"/>
    </source>
</evidence>
<name>A0A4Y9ZF50_9AGAM</name>
<dbReference type="InterPro" id="IPR051531">
    <property type="entry name" value="N-acetyltransferase"/>
</dbReference>
<dbReference type="AlphaFoldDB" id="A0A4Y9ZF50"/>
<sequence length="477" mass="54016">MSAPKFESARLTYRGFRKPDLDEMYNMYSDPEVQLGAMIDGALPRSDAFKEEMEGWAKCAFFSVVLEKDTGKWVGIASLRVQVPKDREGEAAITLKHEFWGKGYGTEVMRWLVDQAFRTLNLHRVSLGVFGSNPRAVATYKKSGFVEEGRKRKGTFVQGKWEDLILMGILDEEYWAGQEEKNGVIVSYTGDIAIYRLLYTPSLAAERARSHNAGETYLCPRAYLRQPIASGWSLKSVVCASCDHTHKQARIHADNQYAVSAARNIDHTQAQHRFWFSTRSTRAAVTVVPISSRRAAMFETPRLILREWRESDEDSVLAAFNTHSFMLTGKGSYIVPCTKDKFREFWSKLVKNCLMMVVAEEKESGKYVGNASLRGADPKNRDADVGLMIDQDFQGKGYGTEIMKWMVDYAFRGLGLHRLSLSVYGNNPAGIALYKKTGFIQEGVKREALWIDGEWVDEIHMGVVDREFWAAQKAARP</sequence>
<dbReference type="EMBL" id="SEOQ01000004">
    <property type="protein sequence ID" value="TFY72810.1"/>
    <property type="molecule type" value="Genomic_DNA"/>
</dbReference>
<feature type="domain" description="N-acetyltransferase" evidence="4">
    <location>
        <begin position="303"/>
        <end position="462"/>
    </location>
</feature>
<dbReference type="InterPro" id="IPR000182">
    <property type="entry name" value="GNAT_dom"/>
</dbReference>
<dbReference type="PANTHER" id="PTHR43792">
    <property type="entry name" value="GNAT FAMILY, PUTATIVE (AFU_ORTHOLOGUE AFUA_3G00765)-RELATED-RELATED"/>
    <property type="match status" value="1"/>
</dbReference>
<evidence type="ECO:0000313" key="5">
    <source>
        <dbReference type="EMBL" id="TFY72810.1"/>
    </source>
</evidence>
<comment type="caution">
    <text evidence="5">The sequence shown here is derived from an EMBL/GenBank/DDBJ whole genome shotgun (WGS) entry which is preliminary data.</text>
</comment>
<reference evidence="5 6" key="1">
    <citation type="submission" date="2019-02" db="EMBL/GenBank/DDBJ databases">
        <title>Genome sequencing of the rare red list fungi Dentipellis fragilis.</title>
        <authorList>
            <person name="Buettner E."/>
            <person name="Kellner H."/>
        </authorList>
    </citation>
    <scope>NUCLEOTIDE SEQUENCE [LARGE SCALE GENOMIC DNA]</scope>
    <source>
        <strain evidence="5 6">DSM 105465</strain>
    </source>
</reference>
<feature type="domain" description="N-acetyltransferase" evidence="4">
    <location>
        <begin position="11"/>
        <end position="172"/>
    </location>
</feature>
<proteinExistence type="inferred from homology"/>
<dbReference type="Pfam" id="PF13302">
    <property type="entry name" value="Acetyltransf_3"/>
    <property type="match status" value="2"/>
</dbReference>
<accession>A0A4Y9ZF50</accession>
<dbReference type="GO" id="GO:0016747">
    <property type="term" value="F:acyltransferase activity, transferring groups other than amino-acyl groups"/>
    <property type="evidence" value="ECO:0007669"/>
    <property type="project" value="InterPro"/>
</dbReference>
<keyword evidence="6" id="KW-1185">Reference proteome</keyword>
<dbReference type="OrthoDB" id="630895at2759"/>
<keyword evidence="1" id="KW-0808">Transferase</keyword>
<evidence type="ECO:0000313" key="6">
    <source>
        <dbReference type="Proteomes" id="UP000298327"/>
    </source>
</evidence>
<dbReference type="PANTHER" id="PTHR43792:SF8">
    <property type="entry name" value="[RIBOSOMAL PROTEIN US5]-ALANINE N-ACETYLTRANSFERASE"/>
    <property type="match status" value="1"/>
</dbReference>
<comment type="similarity">
    <text evidence="3">Belongs to the acetyltransferase family. RimJ subfamily.</text>
</comment>
<dbReference type="CDD" id="cd04301">
    <property type="entry name" value="NAT_SF"/>
    <property type="match status" value="2"/>
</dbReference>
<keyword evidence="2" id="KW-0012">Acyltransferase</keyword>
<dbReference type="SUPFAM" id="SSF55729">
    <property type="entry name" value="Acyl-CoA N-acyltransferases (Nat)"/>
    <property type="match status" value="2"/>
</dbReference>